<sequence length="87" mass="9729">METYLTIVDVVIDGALKKNVFAVKVPTWHPVPVAGDMVQIPESAAKHENVPMVLKVVARRFIFDDLILDRLSRDCQSCIILQTEPPS</sequence>
<dbReference type="EMBL" id="NQJD01000028">
    <property type="protein sequence ID" value="TAA74376.1"/>
    <property type="molecule type" value="Genomic_DNA"/>
</dbReference>
<evidence type="ECO:0000313" key="1">
    <source>
        <dbReference type="EMBL" id="TAA74376.1"/>
    </source>
</evidence>
<keyword evidence="2" id="KW-1185">Reference proteome</keyword>
<comment type="caution">
    <text evidence="1">The sequence shown here is derived from an EMBL/GenBank/DDBJ whole genome shotgun (WGS) entry which is preliminary data.</text>
</comment>
<protein>
    <submittedName>
        <fullName evidence="1">Uncharacterized protein</fullName>
    </submittedName>
</protein>
<dbReference type="Proteomes" id="UP000316238">
    <property type="component" value="Unassembled WGS sequence"/>
</dbReference>
<evidence type="ECO:0000313" key="2">
    <source>
        <dbReference type="Proteomes" id="UP000316238"/>
    </source>
</evidence>
<accession>A0A521G029</accession>
<dbReference type="AlphaFoldDB" id="A0A521G029"/>
<proteinExistence type="predicted"/>
<reference evidence="1" key="1">
    <citation type="submission" date="2017-07" db="EMBL/GenBank/DDBJ databases">
        <title>The cable genome - Insights into the physiology and evolution of filamentous bacteria capable of sulfide oxidation via long distance electron transfer.</title>
        <authorList>
            <person name="Thorup C."/>
            <person name="Bjerg J.T."/>
            <person name="Schreiber L."/>
            <person name="Nielsen L.P."/>
            <person name="Kjeldsen K.U."/>
            <person name="Boesen T."/>
            <person name="Boggild A."/>
            <person name="Meysman F."/>
            <person name="Geelhoed J."/>
            <person name="Schramm A."/>
        </authorList>
    </citation>
    <scope>NUCLEOTIDE SEQUENCE [LARGE SCALE GENOMIC DNA]</scope>
    <source>
        <strain evidence="1">GS</strain>
    </source>
</reference>
<name>A0A521G029_9BACT</name>
<gene>
    <name evidence="1" type="ORF">CDV28_12810</name>
</gene>
<organism evidence="1 2">
    <name type="scientific">Candidatus Electronema aureum</name>
    <dbReference type="NCBI Taxonomy" id="2005002"/>
    <lineage>
        <taxon>Bacteria</taxon>
        <taxon>Pseudomonadati</taxon>
        <taxon>Thermodesulfobacteriota</taxon>
        <taxon>Desulfobulbia</taxon>
        <taxon>Desulfobulbales</taxon>
        <taxon>Desulfobulbaceae</taxon>
        <taxon>Candidatus Electronema</taxon>
    </lineage>
</organism>